<keyword evidence="5 7" id="KW-0456">Lyase</keyword>
<dbReference type="Pfam" id="PF00282">
    <property type="entry name" value="Pyridoxal_deC"/>
    <property type="match status" value="1"/>
</dbReference>
<dbReference type="InterPro" id="IPR015421">
    <property type="entry name" value="PyrdxlP-dep_Trfase_major"/>
</dbReference>
<dbReference type="PANTHER" id="PTHR11999">
    <property type="entry name" value="GROUP II PYRIDOXAL-5-PHOSPHATE DECARBOXYLASE"/>
    <property type="match status" value="1"/>
</dbReference>
<dbReference type="GO" id="GO:0019752">
    <property type="term" value="P:carboxylic acid metabolic process"/>
    <property type="evidence" value="ECO:0007669"/>
    <property type="project" value="InterPro"/>
</dbReference>
<comment type="similarity">
    <text evidence="2 7">Belongs to the group II decarboxylase family.</text>
</comment>
<dbReference type="PANTHER" id="PTHR11999:SF70">
    <property type="entry name" value="MIP05841P"/>
    <property type="match status" value="1"/>
</dbReference>
<sequence length="492" mass="51993">MAPAEFRAIGHTLIDMVAQWLEALPSQPVTRAETPTQVRDALDASRSLPAAGVAAGPLLEKAARLLFDHSLVNGHPRFFGYITSSPAPIGMLGDLLAAAINANAGAWRLAPMASEVEGQAVRWIAELLGYRPGCGGLFVSGGNMANIVGFYAARAAAGEAWRIRSAGVAAADARRLRVYASAETHTWVQKAADLSGLGTDAIRWIATDDTLRLDTAMLRETMAADVAAGDVPMIVIGTAGSVSTGAVDPLFAIADICREMGTWFHVDGAYGALAAALPDAPRDLQALHLADSVAIDPHKWLYAPLEAGCLLARDPDVLRAAFSYHPAYYHFSDGDGINYVDLGPQNSRGFRALKVWLALQHAGADGYRRMIGDDCALAARLYATAEAHPELDAGTLGLSIATFRYVPPDVRDTIGTADTDAYLDALNEDLLDCVQRSGEAFVSNAVVRGRYLLRACIVNINTGEADVDALPGIVVGIGRELHAKRRAGGAGA</sequence>
<dbReference type="EMBL" id="CP015136">
    <property type="protein sequence ID" value="AMY07093.1"/>
    <property type="molecule type" value="Genomic_DNA"/>
</dbReference>
<dbReference type="Proteomes" id="UP000076079">
    <property type="component" value="Chromosome"/>
</dbReference>
<dbReference type="Gene3D" id="1.20.1340.10">
    <property type="entry name" value="dopa decarboxylase, N-terminal domain"/>
    <property type="match status" value="1"/>
</dbReference>
<organism evidence="8 9">
    <name type="scientific">Luteitalea pratensis</name>
    <dbReference type="NCBI Taxonomy" id="1855912"/>
    <lineage>
        <taxon>Bacteria</taxon>
        <taxon>Pseudomonadati</taxon>
        <taxon>Acidobacteriota</taxon>
        <taxon>Vicinamibacteria</taxon>
        <taxon>Vicinamibacterales</taxon>
        <taxon>Vicinamibacteraceae</taxon>
        <taxon>Luteitalea</taxon>
    </lineage>
</organism>
<reference evidence="8 9" key="1">
    <citation type="journal article" date="2016" name="Genome Announc.">
        <title>First Complete Genome Sequence of a Subdivision 6 Acidobacterium Strain.</title>
        <authorList>
            <person name="Huang S."/>
            <person name="Vieira S."/>
            <person name="Bunk B."/>
            <person name="Riedel T."/>
            <person name="Sproer C."/>
            <person name="Overmann J."/>
        </authorList>
    </citation>
    <scope>NUCLEOTIDE SEQUENCE [LARGE SCALE GENOMIC DNA]</scope>
    <source>
        <strain evidence="9">DSM 100886 HEG_-6_39</strain>
    </source>
</reference>
<dbReference type="SUPFAM" id="SSF53383">
    <property type="entry name" value="PLP-dependent transferases"/>
    <property type="match status" value="1"/>
</dbReference>
<dbReference type="InterPro" id="IPR002129">
    <property type="entry name" value="PyrdxlP-dep_de-COase"/>
</dbReference>
<proteinExistence type="inferred from homology"/>
<dbReference type="InterPro" id="IPR021115">
    <property type="entry name" value="Pyridoxal-P_BS"/>
</dbReference>
<evidence type="ECO:0000256" key="3">
    <source>
        <dbReference type="ARBA" id="ARBA00022793"/>
    </source>
</evidence>
<evidence type="ECO:0000256" key="5">
    <source>
        <dbReference type="ARBA" id="ARBA00023239"/>
    </source>
</evidence>
<evidence type="ECO:0000256" key="6">
    <source>
        <dbReference type="PIRSR" id="PIRSR602129-50"/>
    </source>
</evidence>
<gene>
    <name evidence="8" type="primary">ddc_1</name>
    <name evidence="8" type="ORF">LuPra_00260</name>
</gene>
<keyword evidence="4 6" id="KW-0663">Pyridoxal phosphate</keyword>
<protein>
    <submittedName>
        <fullName evidence="8">L-2,4-diaminobutyrate decarboxylase</fullName>
        <ecNumber evidence="8">4.1.1.86</ecNumber>
    </submittedName>
</protein>
<dbReference type="STRING" id="1855912.LuPra_00260"/>
<dbReference type="PRINTS" id="PR00800">
    <property type="entry name" value="YHDCRBOXLASE"/>
</dbReference>
<keyword evidence="9" id="KW-1185">Reference proteome</keyword>
<evidence type="ECO:0000256" key="2">
    <source>
        <dbReference type="ARBA" id="ARBA00009533"/>
    </source>
</evidence>
<dbReference type="KEGG" id="abac:LuPra_00260"/>
<accession>A0A143PFQ5</accession>
<evidence type="ECO:0000256" key="7">
    <source>
        <dbReference type="RuleBase" id="RU000382"/>
    </source>
</evidence>
<dbReference type="InterPro" id="IPR010977">
    <property type="entry name" value="Aromatic_deC"/>
</dbReference>
<evidence type="ECO:0000313" key="8">
    <source>
        <dbReference type="EMBL" id="AMY07093.1"/>
    </source>
</evidence>
<dbReference type="Gene3D" id="3.40.640.10">
    <property type="entry name" value="Type I PLP-dependent aspartate aminotransferase-like (Major domain)"/>
    <property type="match status" value="1"/>
</dbReference>
<dbReference type="PROSITE" id="PS00392">
    <property type="entry name" value="DDC_GAD_HDC_YDC"/>
    <property type="match status" value="1"/>
</dbReference>
<dbReference type="AlphaFoldDB" id="A0A143PFQ5"/>
<dbReference type="Gene3D" id="3.90.1150.10">
    <property type="entry name" value="Aspartate Aminotransferase, domain 1"/>
    <property type="match status" value="1"/>
</dbReference>
<dbReference type="GO" id="GO:0006520">
    <property type="term" value="P:amino acid metabolic process"/>
    <property type="evidence" value="ECO:0007669"/>
    <property type="project" value="InterPro"/>
</dbReference>
<reference evidence="9" key="2">
    <citation type="submission" date="2016-04" db="EMBL/GenBank/DDBJ databases">
        <title>First Complete Genome Sequence of a Subdivision 6 Acidobacterium.</title>
        <authorList>
            <person name="Huang S."/>
            <person name="Vieira S."/>
            <person name="Bunk B."/>
            <person name="Riedel T."/>
            <person name="Sproeer C."/>
            <person name="Overmann J."/>
        </authorList>
    </citation>
    <scope>NUCLEOTIDE SEQUENCE [LARGE SCALE GENOMIC DNA]</scope>
    <source>
        <strain evidence="9">DSM 100886 HEG_-6_39</strain>
    </source>
</reference>
<dbReference type="GO" id="GO:0030170">
    <property type="term" value="F:pyridoxal phosphate binding"/>
    <property type="evidence" value="ECO:0007669"/>
    <property type="project" value="InterPro"/>
</dbReference>
<dbReference type="InterPro" id="IPR015422">
    <property type="entry name" value="PyrdxlP-dep_Trfase_small"/>
</dbReference>
<dbReference type="EC" id="4.1.1.86" evidence="8"/>
<feature type="modified residue" description="N6-(pyridoxal phosphate)lysine" evidence="6">
    <location>
        <position position="299"/>
    </location>
</feature>
<name>A0A143PFQ5_LUTPR</name>
<dbReference type="PATRIC" id="fig|1813736.3.peg.273"/>
<evidence type="ECO:0000256" key="1">
    <source>
        <dbReference type="ARBA" id="ARBA00001933"/>
    </source>
</evidence>
<keyword evidence="3" id="KW-0210">Decarboxylase</keyword>
<evidence type="ECO:0000313" key="9">
    <source>
        <dbReference type="Proteomes" id="UP000076079"/>
    </source>
</evidence>
<comment type="cofactor">
    <cofactor evidence="1 6 7">
        <name>pyridoxal 5'-phosphate</name>
        <dbReference type="ChEBI" id="CHEBI:597326"/>
    </cofactor>
</comment>
<dbReference type="GO" id="GO:0033983">
    <property type="term" value="F:diaminobutyrate decarboxylase activity"/>
    <property type="evidence" value="ECO:0007669"/>
    <property type="project" value="UniProtKB-EC"/>
</dbReference>
<dbReference type="InterPro" id="IPR015424">
    <property type="entry name" value="PyrdxlP-dep_Trfase"/>
</dbReference>
<evidence type="ECO:0000256" key="4">
    <source>
        <dbReference type="ARBA" id="ARBA00022898"/>
    </source>
</evidence>